<comment type="caution">
    <text evidence="1">The sequence shown here is derived from an EMBL/GenBank/DDBJ whole genome shotgun (WGS) entry which is preliminary data.</text>
</comment>
<accession>A0A916QI47</accession>
<name>A0A916QI47_9BACL</name>
<evidence type="ECO:0000313" key="2">
    <source>
        <dbReference type="Proteomes" id="UP000654993"/>
    </source>
</evidence>
<gene>
    <name evidence="1" type="ORF">PRECH8_20980</name>
</gene>
<dbReference type="EMBL" id="BMAQ01000028">
    <property type="protein sequence ID" value="GFR38802.1"/>
    <property type="molecule type" value="Genomic_DNA"/>
</dbReference>
<evidence type="ECO:0000313" key="1">
    <source>
        <dbReference type="EMBL" id="GFR38802.1"/>
    </source>
</evidence>
<dbReference type="AlphaFoldDB" id="A0A916QI47"/>
<proteinExistence type="predicted"/>
<organism evidence="1 2">
    <name type="scientific">Insulibacter thermoxylanivorax</name>
    <dbReference type="NCBI Taxonomy" id="2749268"/>
    <lineage>
        <taxon>Bacteria</taxon>
        <taxon>Bacillati</taxon>
        <taxon>Bacillota</taxon>
        <taxon>Bacilli</taxon>
        <taxon>Bacillales</taxon>
        <taxon>Paenibacillaceae</taxon>
        <taxon>Insulibacter</taxon>
    </lineage>
</organism>
<protein>
    <submittedName>
        <fullName evidence="1">Uncharacterized protein</fullName>
    </submittedName>
</protein>
<keyword evidence="2" id="KW-1185">Reference proteome</keyword>
<sequence length="44" mass="5266">MKQTIYPDMFHVFQMLFPVLPESNTAWHEVEEFINEIYSSMLGD</sequence>
<dbReference type="InterPro" id="IPR029058">
    <property type="entry name" value="AB_hydrolase_fold"/>
</dbReference>
<reference evidence="1" key="1">
    <citation type="submission" date="2020-08" db="EMBL/GenBank/DDBJ databases">
        <authorList>
            <person name="Uke A."/>
            <person name="Chhe C."/>
            <person name="Baramee S."/>
            <person name="Kosugi A."/>
        </authorList>
    </citation>
    <scope>NUCLEOTIDE SEQUENCE</scope>
    <source>
        <strain evidence="1">DA-C8</strain>
    </source>
</reference>
<dbReference type="Proteomes" id="UP000654993">
    <property type="component" value="Unassembled WGS sequence"/>
</dbReference>
<dbReference type="Gene3D" id="3.40.50.1820">
    <property type="entry name" value="alpha/beta hydrolase"/>
    <property type="match status" value="1"/>
</dbReference>
<reference evidence="1" key="2">
    <citation type="journal article" date="2021" name="Data Brief">
        <title>Draft genome sequence data of the facultative, thermophilic, xylanolytic bacterium Paenibacillus sp. strain DA-C8.</title>
        <authorList>
            <person name="Chhe C."/>
            <person name="Uke A."/>
            <person name="Baramee S."/>
            <person name="Ungkulpasvich U."/>
            <person name="Tachaapaikoon C."/>
            <person name="Pason P."/>
            <person name="Waeonukul R."/>
            <person name="Ratanakhanokchai K."/>
            <person name="Kosugi A."/>
        </authorList>
    </citation>
    <scope>NUCLEOTIDE SEQUENCE</scope>
    <source>
        <strain evidence="1">DA-C8</strain>
    </source>
</reference>